<keyword evidence="5" id="KW-0812">Transmembrane</keyword>
<dbReference type="PANTHER" id="PTHR31646">
    <property type="entry name" value="ALPHA-1,2-MANNOSYLTRANSFERASE MNN2"/>
    <property type="match status" value="1"/>
</dbReference>
<evidence type="ECO:0000256" key="8">
    <source>
        <dbReference type="ARBA" id="ARBA00023034"/>
    </source>
</evidence>
<feature type="compositionally biased region" description="Low complexity" evidence="10">
    <location>
        <begin position="38"/>
        <end position="47"/>
    </location>
</feature>
<evidence type="ECO:0000256" key="10">
    <source>
        <dbReference type="SAM" id="MobiDB-lite"/>
    </source>
</evidence>
<dbReference type="GO" id="GO:0000139">
    <property type="term" value="C:Golgi membrane"/>
    <property type="evidence" value="ECO:0007669"/>
    <property type="project" value="UniProtKB-SubCell"/>
</dbReference>
<comment type="pathway">
    <text evidence="2">Protein modification; protein glycosylation.</text>
</comment>
<feature type="region of interest" description="Disordered" evidence="10">
    <location>
        <begin position="35"/>
        <end position="56"/>
    </location>
</feature>
<dbReference type="PANTHER" id="PTHR31646:SF1">
    <property type="entry name" value="ALPHA-1,2-MANNOSYLTRANSFERASE MNN2"/>
    <property type="match status" value="1"/>
</dbReference>
<keyword evidence="4" id="KW-0808">Transferase</keyword>
<evidence type="ECO:0000256" key="5">
    <source>
        <dbReference type="ARBA" id="ARBA00022692"/>
    </source>
</evidence>
<keyword evidence="9" id="KW-0472">Membrane</keyword>
<evidence type="ECO:0000256" key="3">
    <source>
        <dbReference type="ARBA" id="ARBA00009105"/>
    </source>
</evidence>
<evidence type="ECO:0000256" key="7">
    <source>
        <dbReference type="ARBA" id="ARBA00022989"/>
    </source>
</evidence>
<dbReference type="InterPro" id="IPR029044">
    <property type="entry name" value="Nucleotide-diphossugar_trans"/>
</dbReference>
<evidence type="ECO:0000256" key="4">
    <source>
        <dbReference type="ARBA" id="ARBA00022679"/>
    </source>
</evidence>
<evidence type="ECO:0000256" key="9">
    <source>
        <dbReference type="ARBA" id="ARBA00023136"/>
    </source>
</evidence>
<comment type="subcellular location">
    <subcellularLocation>
        <location evidence="1">Golgi apparatus membrane</location>
        <topology evidence="1">Single-pass type II membrane protein</topology>
    </subcellularLocation>
</comment>
<keyword evidence="8" id="KW-0333">Golgi apparatus</keyword>
<dbReference type="AlphaFoldDB" id="A0AAD4HYR7"/>
<evidence type="ECO:0008006" key="13">
    <source>
        <dbReference type="Google" id="ProtNLM"/>
    </source>
</evidence>
<dbReference type="EMBL" id="JAHCVI010000002">
    <property type="protein sequence ID" value="KAG7289322.1"/>
    <property type="molecule type" value="Genomic_DNA"/>
</dbReference>
<keyword evidence="7" id="KW-1133">Transmembrane helix</keyword>
<comment type="caution">
    <text evidence="11">The sequence shown here is derived from an EMBL/GenBank/DDBJ whole genome shotgun (WGS) entry which is preliminary data.</text>
</comment>
<dbReference type="GO" id="GO:0000026">
    <property type="term" value="F:alpha-1,2-mannosyltransferase activity"/>
    <property type="evidence" value="ECO:0007669"/>
    <property type="project" value="TreeGrafter"/>
</dbReference>
<dbReference type="Proteomes" id="UP001197093">
    <property type="component" value="Unassembled WGS sequence"/>
</dbReference>
<evidence type="ECO:0000256" key="1">
    <source>
        <dbReference type="ARBA" id="ARBA00004323"/>
    </source>
</evidence>
<sequence length="490" mass="56665">MIVLRRPRILAAVALASLISLFTFHNRDALGDIRKKYSSPSTKPTSSQITGKPDPEAHKLPWADSFRAHFGAVTSLKGLTMAEAKKTCHWPEGLYVNFQYGSDTEWVVTERSDDEIASRRKLWQDYVMGQMIPWKRVKHRFKGRGIVVTAGNHDTVMRLKVVLRRLKKLHCKLPVEIHYWDDEMTEATKKELADLYQPMSFNDLAGSGNIIHVKKDKYINYQLKSASLVNSRFAEPLLLDSDNIPVLDPSTLYDSHVYQEYRTVFWPDIARSWPQNPAWAITNTPCRMGEYEQESGQLMVDKRRYWYHLQLAAWLNNEQGPYYNQFLLGDKDMFRFAWHALKTDYGRPKKWLTSVGTLNDDVYCGHTFAQHHPDDGRVAFMHGGLTKQVSLEMMRWNREEKGAYFRHYKRAPSDEDPMVSVHVDIIFDGASYKASHEEGFHAAMCTEMKDVKVGRLDEILPGWEKEYEELGGYWMLEQGARKKAKGGQSN</sequence>
<dbReference type="Pfam" id="PF11051">
    <property type="entry name" value="Mannosyl_trans3"/>
    <property type="match status" value="2"/>
</dbReference>
<gene>
    <name evidence="11" type="ORF">NEMBOFW57_005689</name>
</gene>
<organism evidence="11 12">
    <name type="scientific">Staphylotrichum longicolle</name>
    <dbReference type="NCBI Taxonomy" id="669026"/>
    <lineage>
        <taxon>Eukaryota</taxon>
        <taxon>Fungi</taxon>
        <taxon>Dikarya</taxon>
        <taxon>Ascomycota</taxon>
        <taxon>Pezizomycotina</taxon>
        <taxon>Sordariomycetes</taxon>
        <taxon>Sordariomycetidae</taxon>
        <taxon>Sordariales</taxon>
        <taxon>Chaetomiaceae</taxon>
        <taxon>Staphylotrichum</taxon>
    </lineage>
</organism>
<accession>A0AAD4HYR7</accession>
<keyword evidence="6" id="KW-0735">Signal-anchor</keyword>
<name>A0AAD4HYR7_9PEZI</name>
<dbReference type="GO" id="GO:0046354">
    <property type="term" value="P:mannan biosynthetic process"/>
    <property type="evidence" value="ECO:0007669"/>
    <property type="project" value="TreeGrafter"/>
</dbReference>
<keyword evidence="12" id="KW-1185">Reference proteome</keyword>
<proteinExistence type="inferred from homology"/>
<evidence type="ECO:0000256" key="6">
    <source>
        <dbReference type="ARBA" id="ARBA00022968"/>
    </source>
</evidence>
<comment type="similarity">
    <text evidence="3">Belongs to the MNN1/MNT family.</text>
</comment>
<evidence type="ECO:0000313" key="11">
    <source>
        <dbReference type="EMBL" id="KAG7289322.1"/>
    </source>
</evidence>
<evidence type="ECO:0000313" key="12">
    <source>
        <dbReference type="Proteomes" id="UP001197093"/>
    </source>
</evidence>
<evidence type="ECO:0000256" key="2">
    <source>
        <dbReference type="ARBA" id="ARBA00004922"/>
    </source>
</evidence>
<protein>
    <recommendedName>
        <fullName evidence="13">Glycosyltransferase family 71 protein</fullName>
    </recommendedName>
</protein>
<dbReference type="SUPFAM" id="SSF53448">
    <property type="entry name" value="Nucleotide-diphospho-sugar transferases"/>
    <property type="match status" value="1"/>
</dbReference>
<dbReference type="InterPro" id="IPR022751">
    <property type="entry name" value="Alpha_mannosyltransferase"/>
</dbReference>
<reference evidence="11" key="1">
    <citation type="submission" date="2023-02" db="EMBL/GenBank/DDBJ databases">
        <authorList>
            <person name="Palmer J.M."/>
        </authorList>
    </citation>
    <scope>NUCLEOTIDE SEQUENCE</scope>
    <source>
        <strain evidence="11">FW57</strain>
    </source>
</reference>